<keyword evidence="4 6" id="KW-1133">Transmembrane helix</keyword>
<dbReference type="AlphaFoldDB" id="H8GH50"/>
<feature type="transmembrane region" description="Helical" evidence="6">
    <location>
        <begin position="707"/>
        <end position="728"/>
    </location>
</feature>
<feature type="transmembrane region" description="Helical" evidence="6">
    <location>
        <begin position="347"/>
        <end position="371"/>
    </location>
</feature>
<dbReference type="eggNOG" id="COG3127">
    <property type="taxonomic scope" value="Bacteria"/>
</dbReference>
<dbReference type="EMBL" id="CM001475">
    <property type="protein sequence ID" value="EIC31325.1"/>
    <property type="molecule type" value="Genomic_DNA"/>
</dbReference>
<proteinExistence type="predicted"/>
<dbReference type="STRING" id="686340.Metal_3678"/>
<evidence type="ECO:0000256" key="3">
    <source>
        <dbReference type="ARBA" id="ARBA00022692"/>
    </source>
</evidence>
<evidence type="ECO:0000256" key="2">
    <source>
        <dbReference type="ARBA" id="ARBA00022475"/>
    </source>
</evidence>
<dbReference type="RefSeq" id="WP_005374622.1">
    <property type="nucleotide sequence ID" value="NZ_CM001475.1"/>
</dbReference>
<evidence type="ECO:0000313" key="10">
    <source>
        <dbReference type="Proteomes" id="UP000005090"/>
    </source>
</evidence>
<feature type="transmembrane region" description="Helical" evidence="6">
    <location>
        <begin position="256"/>
        <end position="276"/>
    </location>
</feature>
<organism evidence="9 10">
    <name type="scientific">Methylomicrobium album BG8</name>
    <dbReference type="NCBI Taxonomy" id="686340"/>
    <lineage>
        <taxon>Bacteria</taxon>
        <taxon>Pseudomonadati</taxon>
        <taxon>Pseudomonadota</taxon>
        <taxon>Gammaproteobacteria</taxon>
        <taxon>Methylococcales</taxon>
        <taxon>Methylococcaceae</taxon>
        <taxon>Methylomicrobium</taxon>
    </lineage>
</organism>
<feature type="transmembrane region" description="Helical" evidence="6">
    <location>
        <begin position="303"/>
        <end position="327"/>
    </location>
</feature>
<gene>
    <name evidence="9" type="ORF">Metal_3678</name>
</gene>
<dbReference type="HOGENOM" id="CLU_009475_2_0_6"/>
<feature type="transmembrane region" description="Helical" evidence="6">
    <location>
        <begin position="417"/>
        <end position="440"/>
    </location>
</feature>
<feature type="transmembrane region" description="Helical" evidence="6">
    <location>
        <begin position="754"/>
        <end position="773"/>
    </location>
</feature>
<accession>H8GH50</accession>
<evidence type="ECO:0000313" key="9">
    <source>
        <dbReference type="EMBL" id="EIC31325.1"/>
    </source>
</evidence>
<keyword evidence="3 6" id="KW-0812">Transmembrane</keyword>
<comment type="subcellular location">
    <subcellularLocation>
        <location evidence="1">Cell membrane</location>
        <topology evidence="1">Multi-pass membrane protein</topology>
    </subcellularLocation>
</comment>
<dbReference type="Pfam" id="PF02687">
    <property type="entry name" value="FtsX"/>
    <property type="match status" value="2"/>
</dbReference>
<evidence type="ECO:0000256" key="4">
    <source>
        <dbReference type="ARBA" id="ARBA00022989"/>
    </source>
</evidence>
<keyword evidence="2" id="KW-1003">Cell membrane</keyword>
<dbReference type="InterPro" id="IPR038766">
    <property type="entry name" value="Membrane_comp_ABC_pdt"/>
</dbReference>
<dbReference type="PANTHER" id="PTHR30287">
    <property type="entry name" value="MEMBRANE COMPONENT OF PREDICTED ABC SUPERFAMILY METABOLITE UPTAKE TRANSPORTER"/>
    <property type="match status" value="1"/>
</dbReference>
<evidence type="ECO:0000256" key="6">
    <source>
        <dbReference type="SAM" id="Phobius"/>
    </source>
</evidence>
<dbReference type="PANTHER" id="PTHR30287:SF1">
    <property type="entry name" value="INNER MEMBRANE PROTEIN"/>
    <property type="match status" value="1"/>
</dbReference>
<dbReference type="Proteomes" id="UP000005090">
    <property type="component" value="Chromosome"/>
</dbReference>
<evidence type="ECO:0000256" key="5">
    <source>
        <dbReference type="ARBA" id="ARBA00023136"/>
    </source>
</evidence>
<dbReference type="Pfam" id="PF12704">
    <property type="entry name" value="MacB_PCD"/>
    <property type="match status" value="1"/>
</dbReference>
<feature type="domain" description="MacB-like periplasmic core" evidence="8">
    <location>
        <begin position="22"/>
        <end position="198"/>
    </location>
</feature>
<dbReference type="InterPro" id="IPR003838">
    <property type="entry name" value="ABC3_permease_C"/>
</dbReference>
<evidence type="ECO:0000259" key="8">
    <source>
        <dbReference type="Pfam" id="PF12704"/>
    </source>
</evidence>
<feature type="domain" description="ABC3 transporter permease C-terminal" evidence="7">
    <location>
        <begin position="709"/>
        <end position="821"/>
    </location>
</feature>
<evidence type="ECO:0000256" key="1">
    <source>
        <dbReference type="ARBA" id="ARBA00004651"/>
    </source>
</evidence>
<protein>
    <submittedName>
        <fullName evidence="9">Putative ABC-type transport system involved in lysophospholipase L1 biosynthesis, permease component</fullName>
    </submittedName>
</protein>
<feature type="transmembrane region" description="Helical" evidence="6">
    <location>
        <begin position="469"/>
        <end position="488"/>
    </location>
</feature>
<keyword evidence="5 6" id="KW-0472">Membrane</keyword>
<feature type="domain" description="ABC3 transporter permease C-terminal" evidence="7">
    <location>
        <begin position="260"/>
        <end position="377"/>
    </location>
</feature>
<keyword evidence="10" id="KW-1185">Reference proteome</keyword>
<sequence length="828" mass="91869">MNRMKLALRLLGREARSGELTLLMLALLIAVTALTAASLFADRLERAMTAQTAEFLAADLVIQSPGPIPAEWLAEARRLGLKEARTTEFSSMLIENDEMLLASIKAVDAAYPLRGFLKTADAEHRTETVVTHGPEIGAAWVERRILSALKLKFGDVLTIGEKKLRITQILTYEPDQQGGFFSFSPRVMINAADLEATKVIQPGSHVHRFFQFSGDSKALSAFRRFVKPQLNPSQRLLDVHEDRPELGSALTRAEQFLGLSSIVVVIIAGAAISMAARRYSERHFDASALLGCFGCTQGEILRLYCLQFAILGLAIGALGCGFGWLFQEGLFLLLRPLLPASLAQQPGILAVLFGAGAGLIILFGFALPPILRLKRVPPLRILRHELEPLPSSAWLVYGLALTLVCALVWRYTGDARMTAVVAVVTIAALLLLALVIWAMLSATRKLLPRLPLSWRFGWRGLLREPRASIAQILAFGVTLAAILSSLMVRNELLDTWRQQLPDNAPNHFALNIFPDQLAAFKQSLQAKGIESSPFYPIVRGRLTHINQTPVQRIAVKGSQGDNATHRELSLTWSRELPEENTIAAGEWWNRDAPGLVSVERKLADSLGIEVGDRLTFSSGGRQFEATVANFRALRWESMKPNFYMIFSPGTLEDFPSTLMTSFYLPEAKKSALNALAKEFPGMSILEVERILRQLQTLFTQLTEAVNYLFYLALSAALTVLFASVYGTLDQRIHESALLRTFGASRGFLRKMQSIEFFCLGAISGVIGVLIAESLNFALYRQVMHIPFQLHRDLWLTVPLLNAVIVWLSGLWGLRRVVRRPPLRSLREL</sequence>
<feature type="transmembrane region" description="Helical" evidence="6">
    <location>
        <begin position="793"/>
        <end position="813"/>
    </location>
</feature>
<evidence type="ECO:0000259" key="7">
    <source>
        <dbReference type="Pfam" id="PF02687"/>
    </source>
</evidence>
<name>H8GH50_METAL</name>
<feature type="transmembrane region" description="Helical" evidence="6">
    <location>
        <begin position="392"/>
        <end position="411"/>
    </location>
</feature>
<dbReference type="GO" id="GO:0005886">
    <property type="term" value="C:plasma membrane"/>
    <property type="evidence" value="ECO:0007669"/>
    <property type="project" value="UniProtKB-SubCell"/>
</dbReference>
<reference evidence="9 10" key="1">
    <citation type="journal article" date="2013" name="Genome Announc.">
        <title>Genome Sequence of the Obligate Gammaproteobacterial Methanotroph Methylomicrobium album Strain BG8.</title>
        <authorList>
            <person name="Kits K.D."/>
            <person name="Kalyuzhnaya M.G."/>
            <person name="Klotz M.G."/>
            <person name="Jetten M.S."/>
            <person name="Op den Camp H.J."/>
            <person name="Vuilleumier S."/>
            <person name="Bringel F."/>
            <person name="Dispirito A.A."/>
            <person name="Murrell J.C."/>
            <person name="Bruce D."/>
            <person name="Cheng J.F."/>
            <person name="Copeland A."/>
            <person name="Goodwin L."/>
            <person name="Hauser L."/>
            <person name="Lajus A."/>
            <person name="Land M.L."/>
            <person name="Lapidus A."/>
            <person name="Lucas S."/>
            <person name="Medigue C."/>
            <person name="Pitluck S."/>
            <person name="Woyke T."/>
            <person name="Zeytun A."/>
            <person name="Stein L.Y."/>
        </authorList>
    </citation>
    <scope>NUCLEOTIDE SEQUENCE [LARGE SCALE GENOMIC DNA]</scope>
    <source>
        <strain evidence="9 10">BG8</strain>
    </source>
</reference>
<dbReference type="InterPro" id="IPR025857">
    <property type="entry name" value="MacB_PCD"/>
</dbReference>